<proteinExistence type="predicted"/>
<evidence type="ECO:0000256" key="1">
    <source>
        <dbReference type="SAM" id="MobiDB-lite"/>
    </source>
</evidence>
<evidence type="ECO:0000313" key="2">
    <source>
        <dbReference type="EMBL" id="GAA0946677.1"/>
    </source>
</evidence>
<sequence>MSLNVRECGAAVRPSASKLGTPPATVAKRAEKRKIEEPMDVAAVPRRAAPQLAERTAGRVTSPPEELDESSEDDLGRPLLLGYIRRELIATAGDVQKIERQMSSFAEAEGFSMGFVFVDEPAIWPAVFEVMTDAVRRHNITAVVLPSPLHFAVLGASNDIKGTFERATGARVLLLNSRS</sequence>
<evidence type="ECO:0000313" key="3">
    <source>
        <dbReference type="Proteomes" id="UP001500542"/>
    </source>
</evidence>
<reference evidence="2 3" key="1">
    <citation type="journal article" date="2019" name="Int. J. Syst. Evol. Microbiol.">
        <title>The Global Catalogue of Microorganisms (GCM) 10K type strain sequencing project: providing services to taxonomists for standard genome sequencing and annotation.</title>
        <authorList>
            <consortium name="The Broad Institute Genomics Platform"/>
            <consortium name="The Broad Institute Genome Sequencing Center for Infectious Disease"/>
            <person name="Wu L."/>
            <person name="Ma J."/>
        </authorList>
    </citation>
    <scope>NUCLEOTIDE SEQUENCE [LARGE SCALE GENOMIC DNA]</scope>
    <source>
        <strain evidence="2 3">JCM 10977</strain>
    </source>
</reference>
<protein>
    <submittedName>
        <fullName evidence="2">Uncharacterized protein</fullName>
    </submittedName>
</protein>
<keyword evidence="3" id="KW-1185">Reference proteome</keyword>
<feature type="region of interest" description="Disordered" evidence="1">
    <location>
        <begin position="1"/>
        <end position="73"/>
    </location>
</feature>
<gene>
    <name evidence="2" type="ORF">GCM10009554_42820</name>
</gene>
<dbReference type="Proteomes" id="UP001500542">
    <property type="component" value="Unassembled WGS sequence"/>
</dbReference>
<accession>A0ABN1QSC8</accession>
<dbReference type="EMBL" id="BAAAHK010000009">
    <property type="protein sequence ID" value="GAA0946677.1"/>
    <property type="molecule type" value="Genomic_DNA"/>
</dbReference>
<organism evidence="2 3">
    <name type="scientific">Kribbella koreensis</name>
    <dbReference type="NCBI Taxonomy" id="57909"/>
    <lineage>
        <taxon>Bacteria</taxon>
        <taxon>Bacillati</taxon>
        <taxon>Actinomycetota</taxon>
        <taxon>Actinomycetes</taxon>
        <taxon>Propionibacteriales</taxon>
        <taxon>Kribbellaceae</taxon>
        <taxon>Kribbella</taxon>
    </lineage>
</organism>
<name>A0ABN1QSC8_9ACTN</name>
<comment type="caution">
    <text evidence="2">The sequence shown here is derived from an EMBL/GenBank/DDBJ whole genome shotgun (WGS) entry which is preliminary data.</text>
</comment>